<evidence type="ECO:0000259" key="3">
    <source>
        <dbReference type="PROSITE" id="PS50110"/>
    </source>
</evidence>
<dbReference type="InterPro" id="IPR011006">
    <property type="entry name" value="CheY-like_superfamily"/>
</dbReference>
<gene>
    <name evidence="4" type="ORF">IFK94_12930</name>
</gene>
<comment type="caution">
    <text evidence="4">The sequence shown here is derived from an EMBL/GenBank/DDBJ whole genome shotgun (WGS) entry which is preliminary data.</text>
</comment>
<evidence type="ECO:0000313" key="5">
    <source>
        <dbReference type="Proteomes" id="UP000648239"/>
    </source>
</evidence>
<name>A0A8J6XV37_9BACT</name>
<proteinExistence type="predicted"/>
<dbReference type="EMBL" id="JACXWD010000054">
    <property type="protein sequence ID" value="MBD3869022.1"/>
    <property type="molecule type" value="Genomic_DNA"/>
</dbReference>
<evidence type="ECO:0000256" key="1">
    <source>
        <dbReference type="ARBA" id="ARBA00022553"/>
    </source>
</evidence>
<organism evidence="4 5">
    <name type="scientific">Candidatus Polarisedimenticola svalbardensis</name>
    <dbReference type="NCBI Taxonomy" id="2886004"/>
    <lineage>
        <taxon>Bacteria</taxon>
        <taxon>Pseudomonadati</taxon>
        <taxon>Acidobacteriota</taxon>
        <taxon>Candidatus Polarisedimenticolia</taxon>
        <taxon>Candidatus Polarisedimenticolales</taxon>
        <taxon>Candidatus Polarisedimenticolaceae</taxon>
        <taxon>Candidatus Polarisedimenticola</taxon>
    </lineage>
</organism>
<dbReference type="GO" id="GO:0000160">
    <property type="term" value="P:phosphorelay signal transduction system"/>
    <property type="evidence" value="ECO:0007669"/>
    <property type="project" value="InterPro"/>
</dbReference>
<dbReference type="Gene3D" id="3.40.50.2300">
    <property type="match status" value="1"/>
</dbReference>
<dbReference type="SMART" id="SM00448">
    <property type="entry name" value="REC"/>
    <property type="match status" value="1"/>
</dbReference>
<evidence type="ECO:0000313" key="4">
    <source>
        <dbReference type="EMBL" id="MBD3869022.1"/>
    </source>
</evidence>
<dbReference type="InterPro" id="IPR050595">
    <property type="entry name" value="Bact_response_regulator"/>
</dbReference>
<sequence>MLVRCPQCRKEFRLVDFTPDRRVVQYLCPGCEQIVGIDLEMDEVETSSSSGSYKTMDRPWTILVADDSQEVLDHIDGILTAEGFQVLQAGDGIETLEAIRSSHPDLVILDLLMPRLTGFEVLRQLRQDERIHDTKVLAMSSVYKDNVLEFLHQLGAAGLLDKEYLAETIVFRVRQILEPED</sequence>
<feature type="domain" description="Response regulatory" evidence="3">
    <location>
        <begin position="61"/>
        <end position="177"/>
    </location>
</feature>
<dbReference type="Proteomes" id="UP000648239">
    <property type="component" value="Unassembled WGS sequence"/>
</dbReference>
<evidence type="ECO:0000256" key="2">
    <source>
        <dbReference type="PROSITE-ProRule" id="PRU00169"/>
    </source>
</evidence>
<accession>A0A8J6XV37</accession>
<protein>
    <submittedName>
        <fullName evidence="4">Response regulator</fullName>
    </submittedName>
</protein>
<feature type="modified residue" description="4-aspartylphosphate" evidence="2">
    <location>
        <position position="110"/>
    </location>
</feature>
<dbReference type="AlphaFoldDB" id="A0A8J6XV37"/>
<reference evidence="4 5" key="1">
    <citation type="submission" date="2020-08" db="EMBL/GenBank/DDBJ databases">
        <title>Acidobacteriota in marine sediments use diverse sulfur dissimilation pathways.</title>
        <authorList>
            <person name="Wasmund K."/>
        </authorList>
    </citation>
    <scope>NUCLEOTIDE SEQUENCE [LARGE SCALE GENOMIC DNA]</scope>
    <source>
        <strain evidence="4">MAG AM4</strain>
    </source>
</reference>
<keyword evidence="1 2" id="KW-0597">Phosphoprotein</keyword>
<dbReference type="SUPFAM" id="SSF52172">
    <property type="entry name" value="CheY-like"/>
    <property type="match status" value="1"/>
</dbReference>
<dbReference type="Pfam" id="PF00072">
    <property type="entry name" value="Response_reg"/>
    <property type="match status" value="1"/>
</dbReference>
<dbReference type="PANTHER" id="PTHR44591">
    <property type="entry name" value="STRESS RESPONSE REGULATOR PROTEIN 1"/>
    <property type="match status" value="1"/>
</dbReference>
<dbReference type="PROSITE" id="PS50110">
    <property type="entry name" value="RESPONSE_REGULATORY"/>
    <property type="match status" value="1"/>
</dbReference>
<dbReference type="InterPro" id="IPR001789">
    <property type="entry name" value="Sig_transdc_resp-reg_receiver"/>
</dbReference>
<dbReference type="PANTHER" id="PTHR44591:SF18">
    <property type="entry name" value="REGULATORY PROTEIN"/>
    <property type="match status" value="1"/>
</dbReference>
<dbReference type="CDD" id="cd00156">
    <property type="entry name" value="REC"/>
    <property type="match status" value="1"/>
</dbReference>